<feature type="region of interest" description="Disordered" evidence="2">
    <location>
        <begin position="1"/>
        <end position="54"/>
    </location>
</feature>
<dbReference type="InterPro" id="IPR029021">
    <property type="entry name" value="Prot-tyrosine_phosphatase-like"/>
</dbReference>
<dbReference type="PANTHER" id="PTHR19134:SF449">
    <property type="entry name" value="TYROSINE-PROTEIN PHOSPHATASE 1"/>
    <property type="match status" value="1"/>
</dbReference>
<feature type="region of interest" description="Disordered" evidence="2">
    <location>
        <begin position="459"/>
        <end position="479"/>
    </location>
</feature>
<evidence type="ECO:0000259" key="4">
    <source>
        <dbReference type="PROSITE" id="PS50056"/>
    </source>
</evidence>
<dbReference type="GO" id="GO:0004725">
    <property type="term" value="F:protein tyrosine phosphatase activity"/>
    <property type="evidence" value="ECO:0007669"/>
    <property type="project" value="InterPro"/>
</dbReference>
<dbReference type="EMBL" id="JASWJB010000402">
    <property type="protein sequence ID" value="KAK2590745.1"/>
    <property type="molecule type" value="Genomic_DNA"/>
</dbReference>
<evidence type="ECO:0000256" key="1">
    <source>
        <dbReference type="ARBA" id="ARBA00009649"/>
    </source>
</evidence>
<dbReference type="Proteomes" id="UP001251528">
    <property type="component" value="Unassembled WGS sequence"/>
</dbReference>
<dbReference type="Pfam" id="PF00102">
    <property type="entry name" value="Y_phosphatase"/>
    <property type="match status" value="1"/>
</dbReference>
<name>A0AAJ0FVR9_9HYPO</name>
<dbReference type="PROSITE" id="PS50055">
    <property type="entry name" value="TYR_PHOSPHATASE_PTP"/>
    <property type="match status" value="1"/>
</dbReference>
<evidence type="ECO:0000256" key="2">
    <source>
        <dbReference type="SAM" id="MobiDB-lite"/>
    </source>
</evidence>
<comment type="caution">
    <text evidence="5">The sequence shown here is derived from an EMBL/GenBank/DDBJ whole genome shotgun (WGS) entry which is preliminary data.</text>
</comment>
<reference evidence="5" key="1">
    <citation type="submission" date="2023-06" db="EMBL/GenBank/DDBJ databases">
        <title>Conoideocrella luteorostrata (Hypocreales: Clavicipitaceae), a potential biocontrol fungus for elongate hemlock scale in United States Christmas tree production areas.</title>
        <authorList>
            <person name="Barrett H."/>
            <person name="Lovett B."/>
            <person name="Macias A.M."/>
            <person name="Stajich J.E."/>
            <person name="Kasson M.T."/>
        </authorList>
    </citation>
    <scope>NUCLEOTIDE SEQUENCE</scope>
    <source>
        <strain evidence="5">ARSEF 14590</strain>
    </source>
</reference>
<evidence type="ECO:0000259" key="3">
    <source>
        <dbReference type="PROSITE" id="PS50055"/>
    </source>
</evidence>
<proteinExistence type="inferred from homology"/>
<evidence type="ECO:0000313" key="5">
    <source>
        <dbReference type="EMBL" id="KAK2590745.1"/>
    </source>
</evidence>
<protein>
    <recommendedName>
        <fullName evidence="7">Protein-tyrosine phosphatase 2</fullName>
    </recommendedName>
</protein>
<feature type="domain" description="Tyrosine-protein phosphatase" evidence="3">
    <location>
        <begin position="164"/>
        <end position="425"/>
    </location>
</feature>
<dbReference type="SUPFAM" id="SSF52799">
    <property type="entry name" value="(Phosphotyrosine protein) phosphatases II"/>
    <property type="match status" value="1"/>
</dbReference>
<feature type="compositionally biased region" description="Basic and acidic residues" evidence="2">
    <location>
        <begin position="19"/>
        <end position="28"/>
    </location>
</feature>
<dbReference type="CDD" id="cd18533">
    <property type="entry name" value="PTP_fungal"/>
    <property type="match status" value="1"/>
</dbReference>
<evidence type="ECO:0008006" key="7">
    <source>
        <dbReference type="Google" id="ProtNLM"/>
    </source>
</evidence>
<dbReference type="PROSITE" id="PS50056">
    <property type="entry name" value="TYR_PHOSPHATASE_2"/>
    <property type="match status" value="1"/>
</dbReference>
<keyword evidence="6" id="KW-1185">Reference proteome</keyword>
<organism evidence="5 6">
    <name type="scientific">Conoideocrella luteorostrata</name>
    <dbReference type="NCBI Taxonomy" id="1105319"/>
    <lineage>
        <taxon>Eukaryota</taxon>
        <taxon>Fungi</taxon>
        <taxon>Dikarya</taxon>
        <taxon>Ascomycota</taxon>
        <taxon>Pezizomycotina</taxon>
        <taxon>Sordariomycetes</taxon>
        <taxon>Hypocreomycetidae</taxon>
        <taxon>Hypocreales</taxon>
        <taxon>Clavicipitaceae</taxon>
        <taxon>Conoideocrella</taxon>
    </lineage>
</organism>
<gene>
    <name evidence="5" type="ORF">QQS21_011577</name>
</gene>
<dbReference type="AlphaFoldDB" id="A0AAJ0FVR9"/>
<dbReference type="SMART" id="SM00404">
    <property type="entry name" value="PTPc_motif"/>
    <property type="match status" value="1"/>
</dbReference>
<feature type="compositionally biased region" description="Basic residues" evidence="2">
    <location>
        <begin position="1"/>
        <end position="12"/>
    </location>
</feature>
<dbReference type="InterPro" id="IPR000387">
    <property type="entry name" value="Tyr_Pase_dom"/>
</dbReference>
<dbReference type="PROSITE" id="PS00383">
    <property type="entry name" value="TYR_PHOSPHATASE_1"/>
    <property type="match status" value="1"/>
</dbReference>
<feature type="compositionally biased region" description="Gly residues" evidence="2">
    <location>
        <begin position="469"/>
        <end position="479"/>
    </location>
</feature>
<dbReference type="InterPro" id="IPR050348">
    <property type="entry name" value="Protein-Tyr_Phosphatase"/>
</dbReference>
<dbReference type="InterPro" id="IPR000242">
    <property type="entry name" value="PTP_cat"/>
</dbReference>
<dbReference type="InterPro" id="IPR003595">
    <property type="entry name" value="Tyr_Pase_cat"/>
</dbReference>
<dbReference type="SMART" id="SM00194">
    <property type="entry name" value="PTPc"/>
    <property type="match status" value="1"/>
</dbReference>
<dbReference type="PRINTS" id="PR00700">
    <property type="entry name" value="PRTYPHPHTASE"/>
</dbReference>
<accession>A0AAJ0FVR9</accession>
<sequence>MDKMPRLRRKPKPPAIETSIDRPSRDNGENTSASEVTGQAQSQPLKPSMRKSPLRNLKFRVAAKRARAQSPAPQPSGSPIVAVFSQDGVAPRSAVEESVSVNGLPRAVIPAFLNAPTHDIEGKFHELTWAERSRIAQGAQPDVPSNFRWGSFKQTDGIQRGVMDRYVNIKPWNHNRVKLNVPDGEFDYVNASFITLEPLRDSPLPPLRYIAMQGPTLPSFSYVWRMIAEQTASPAVIVQLTSMKESGAIKCHQYFPDETGEPTWILNEDNIWKDDWKGQITYDSSEELADGAIEKRKLLLHVEGEQEPRVIWHFLYTCWPDYGVPTIDDMESFFELIELSREHNEPSHPRIVHCSAGVGRTGTFICLEHLMRELEAGSLETASKADADDQLDHIFSTVDNLKQQRRCMVQSEVQYRFLYDVMRSLWQQKYGVVLEGHDVDGTGNAEPAAKRLEVAEAFSESDDDSLVAHGGGNSNVGRE</sequence>
<comment type="similarity">
    <text evidence="1">Belongs to the protein-tyrosine phosphatase family. Non-receptor class subfamily.</text>
</comment>
<dbReference type="Gene3D" id="3.90.190.10">
    <property type="entry name" value="Protein tyrosine phosphatase superfamily"/>
    <property type="match status" value="1"/>
</dbReference>
<dbReference type="PANTHER" id="PTHR19134">
    <property type="entry name" value="RECEPTOR-TYPE TYROSINE-PROTEIN PHOSPHATASE"/>
    <property type="match status" value="1"/>
</dbReference>
<dbReference type="InterPro" id="IPR016130">
    <property type="entry name" value="Tyr_Pase_AS"/>
</dbReference>
<feature type="domain" description="Tyrosine specific protein phosphatases" evidence="4">
    <location>
        <begin position="331"/>
        <end position="416"/>
    </location>
</feature>
<evidence type="ECO:0000313" key="6">
    <source>
        <dbReference type="Proteomes" id="UP001251528"/>
    </source>
</evidence>
<feature type="compositionally biased region" description="Polar residues" evidence="2">
    <location>
        <begin position="29"/>
        <end position="45"/>
    </location>
</feature>